<feature type="region of interest" description="Disordered" evidence="6">
    <location>
        <begin position="1"/>
        <end position="41"/>
    </location>
</feature>
<dbReference type="Pfam" id="PF01490">
    <property type="entry name" value="Aa_trans"/>
    <property type="match status" value="1"/>
</dbReference>
<reference evidence="9" key="2">
    <citation type="submission" date="2020-04" db="EMBL/GenBank/DDBJ databases">
        <authorList>
            <person name="Santos R.A.C."/>
            <person name="Steenwyk J.L."/>
            <person name="Rivero-Menendez O."/>
            <person name="Mead M.E."/>
            <person name="Silva L.P."/>
            <person name="Bastos R.W."/>
            <person name="Alastruey-Izquierdo A."/>
            <person name="Goldman G.H."/>
            <person name="Rokas A."/>
        </authorList>
    </citation>
    <scope>NUCLEOTIDE SEQUENCE</scope>
    <source>
        <strain evidence="9">CNM-CM6805</strain>
    </source>
</reference>
<sequence length="590" mass="63871">MGSMLEEGSRPAADAGMDTERVHPEAVSDGERDFEKQDSKPEYQDAFGDEEYAEVKYKTLSWWQCGFLMVAETVSLGILSLPAVVAALGLVPAIILLVALGLMSTYTGYTIGQFKWRHPYIHSMGDAGEIIMGRFGRELFGTGQLLLVVFIMASHILTFTVAMNSITDHGTCSIVFGVVGLVISFVLCLPRTLAKVSFLSVASFISVFSAVLIVMIAVGVQRPWHGSVNATVDTSLYKAFLAVCNIVFSFSGHVAFFGFMAELKNPHDYPKSLFLLQGIDTCLYIVAAVVIYCYAGDDVTSPALGSASTIVKKVAYGIALPTIIIGGVVNGHVACKYIYVRMWRHSDRMHKRDLVATGSWVLIGLATWIVAWIIAEAIPVFNNLLSLVASLFASWFTYGFSALFWLHLNKGRFFSTPMKTALTILNIFIMGIACCICGLGLYVSGKALHDDPGSASFSLPAGPTALDSGATLYVYPSVVGCIWCLTGSSDLRRSTCVRSSVSVSCRLYRLLASGASSRTAEGHPTGSRNVPLRLHSSPRSATRDSLDNLFRNVVKEAPGRGFGEWDCHGRIEGEGSCAELLDVGWKVNEG</sequence>
<feature type="compositionally biased region" description="Basic and acidic residues" evidence="6">
    <location>
        <begin position="18"/>
        <end position="41"/>
    </location>
</feature>
<dbReference type="Gene3D" id="1.20.1740.10">
    <property type="entry name" value="Amino acid/polyamine transporter I"/>
    <property type="match status" value="1"/>
</dbReference>
<reference evidence="9" key="1">
    <citation type="journal article" date="2020" name="bioRxiv">
        <title>Genomic and phenotypic heterogeneity of clinical isolates of the human pathogens Aspergillus fumigatus, Aspergillus lentulus and Aspergillus fumigatiaffinis.</title>
        <authorList>
            <person name="dos Santos R.A.C."/>
            <person name="Steenwyk J.L."/>
            <person name="Rivero-Menendez O."/>
            <person name="Mead M.E."/>
            <person name="Silva L.P."/>
            <person name="Bastos R.W."/>
            <person name="Alastruey-Izquierdo A."/>
            <person name="Goldman G.H."/>
            <person name="Rokas A."/>
        </authorList>
    </citation>
    <scope>NUCLEOTIDE SEQUENCE</scope>
    <source>
        <strain evidence="9">CNM-CM6805</strain>
    </source>
</reference>
<feature type="transmembrane region" description="Helical" evidence="7">
    <location>
        <begin position="85"/>
        <end position="109"/>
    </location>
</feature>
<evidence type="ECO:0000256" key="2">
    <source>
        <dbReference type="ARBA" id="ARBA00008066"/>
    </source>
</evidence>
<gene>
    <name evidence="9" type="ORF">CNMCM6805_005199</name>
</gene>
<dbReference type="EMBL" id="JAAAPX010000288">
    <property type="protein sequence ID" value="KAF4226019.1"/>
    <property type="molecule type" value="Genomic_DNA"/>
</dbReference>
<organism evidence="9 10">
    <name type="scientific">Aspergillus fumigatiaffinis</name>
    <dbReference type="NCBI Taxonomy" id="340414"/>
    <lineage>
        <taxon>Eukaryota</taxon>
        <taxon>Fungi</taxon>
        <taxon>Dikarya</taxon>
        <taxon>Ascomycota</taxon>
        <taxon>Pezizomycotina</taxon>
        <taxon>Eurotiomycetes</taxon>
        <taxon>Eurotiomycetidae</taxon>
        <taxon>Eurotiales</taxon>
        <taxon>Aspergillaceae</taxon>
        <taxon>Aspergillus</taxon>
        <taxon>Aspergillus subgen. Fumigati</taxon>
    </lineage>
</organism>
<dbReference type="PANTHER" id="PTHR22950">
    <property type="entry name" value="AMINO ACID TRANSPORTER"/>
    <property type="match status" value="1"/>
</dbReference>
<accession>A0A8H4EGD4</accession>
<keyword evidence="10" id="KW-1185">Reference proteome</keyword>
<comment type="subcellular location">
    <subcellularLocation>
        <location evidence="1">Membrane</location>
        <topology evidence="1">Multi-pass membrane protein</topology>
    </subcellularLocation>
</comment>
<dbReference type="Proteomes" id="UP000653565">
    <property type="component" value="Unassembled WGS sequence"/>
</dbReference>
<feature type="transmembrane region" description="Helical" evidence="7">
    <location>
        <begin position="239"/>
        <end position="261"/>
    </location>
</feature>
<name>A0A8H4EGD4_9EURO</name>
<evidence type="ECO:0000313" key="9">
    <source>
        <dbReference type="EMBL" id="KAF4226019.1"/>
    </source>
</evidence>
<feature type="transmembrane region" description="Helical" evidence="7">
    <location>
        <begin position="196"/>
        <end position="219"/>
    </location>
</feature>
<dbReference type="PANTHER" id="PTHR22950:SF479">
    <property type="entry name" value="AMINO ACID TRANSPORTER (EUROFUNG)-RELATED"/>
    <property type="match status" value="1"/>
</dbReference>
<feature type="transmembrane region" description="Helical" evidence="7">
    <location>
        <begin position="173"/>
        <end position="189"/>
    </location>
</feature>
<protein>
    <recommendedName>
        <fullName evidence="8">Amino acid transporter transmembrane domain-containing protein</fullName>
    </recommendedName>
</protein>
<evidence type="ECO:0000256" key="7">
    <source>
        <dbReference type="SAM" id="Phobius"/>
    </source>
</evidence>
<evidence type="ECO:0000256" key="6">
    <source>
        <dbReference type="SAM" id="MobiDB-lite"/>
    </source>
</evidence>
<keyword evidence="3 7" id="KW-0812">Transmembrane</keyword>
<feature type="transmembrane region" description="Helical" evidence="7">
    <location>
        <begin position="145"/>
        <end position="167"/>
    </location>
</feature>
<dbReference type="FunFam" id="1.20.1740.10:FF:000039">
    <property type="entry name" value="Neutral amino acid transporter (Eurofung)"/>
    <property type="match status" value="1"/>
</dbReference>
<feature type="transmembrane region" description="Helical" evidence="7">
    <location>
        <begin position="420"/>
        <end position="445"/>
    </location>
</feature>
<feature type="region of interest" description="Disordered" evidence="6">
    <location>
        <begin position="517"/>
        <end position="543"/>
    </location>
</feature>
<comment type="similarity">
    <text evidence="2">Belongs to the amino acid/polyamine transporter 2 family.</text>
</comment>
<proteinExistence type="inferred from homology"/>
<feature type="transmembrane region" description="Helical" evidence="7">
    <location>
        <begin position="314"/>
        <end position="333"/>
    </location>
</feature>
<dbReference type="OrthoDB" id="655540at2759"/>
<feature type="transmembrane region" description="Helical" evidence="7">
    <location>
        <begin position="387"/>
        <end position="408"/>
    </location>
</feature>
<keyword evidence="4 7" id="KW-1133">Transmembrane helix</keyword>
<feature type="transmembrane region" description="Helical" evidence="7">
    <location>
        <begin position="273"/>
        <end position="294"/>
    </location>
</feature>
<evidence type="ECO:0000256" key="5">
    <source>
        <dbReference type="ARBA" id="ARBA00023136"/>
    </source>
</evidence>
<feature type="transmembrane region" description="Helical" evidence="7">
    <location>
        <begin position="354"/>
        <end position="375"/>
    </location>
</feature>
<evidence type="ECO:0000313" key="10">
    <source>
        <dbReference type="Proteomes" id="UP000653565"/>
    </source>
</evidence>
<feature type="transmembrane region" description="Helical" evidence="7">
    <location>
        <begin position="465"/>
        <end position="485"/>
    </location>
</feature>
<dbReference type="InterPro" id="IPR013057">
    <property type="entry name" value="AA_transpt_TM"/>
</dbReference>
<evidence type="ECO:0000259" key="8">
    <source>
        <dbReference type="Pfam" id="PF01490"/>
    </source>
</evidence>
<evidence type="ECO:0000256" key="3">
    <source>
        <dbReference type="ARBA" id="ARBA00022692"/>
    </source>
</evidence>
<dbReference type="GO" id="GO:0016020">
    <property type="term" value="C:membrane"/>
    <property type="evidence" value="ECO:0007669"/>
    <property type="project" value="UniProtKB-SubCell"/>
</dbReference>
<dbReference type="GO" id="GO:0015179">
    <property type="term" value="F:L-amino acid transmembrane transporter activity"/>
    <property type="evidence" value="ECO:0007669"/>
    <property type="project" value="TreeGrafter"/>
</dbReference>
<feature type="domain" description="Amino acid transporter transmembrane" evidence="8">
    <location>
        <begin position="59"/>
        <end position="439"/>
    </location>
</feature>
<evidence type="ECO:0000256" key="1">
    <source>
        <dbReference type="ARBA" id="ARBA00004141"/>
    </source>
</evidence>
<dbReference type="AlphaFoldDB" id="A0A8H4EGD4"/>
<comment type="caution">
    <text evidence="9">The sequence shown here is derived from an EMBL/GenBank/DDBJ whole genome shotgun (WGS) entry which is preliminary data.</text>
</comment>
<evidence type="ECO:0000256" key="4">
    <source>
        <dbReference type="ARBA" id="ARBA00022989"/>
    </source>
</evidence>
<keyword evidence="5 7" id="KW-0472">Membrane</keyword>